<gene>
    <name evidence="4" type="ORF">GGQ96_003272</name>
</gene>
<sequence>MSGRAAPVYNRGKYWLEWDERADGTRRSPYLTIFWYDPDARRIRSSSTSTDVEDEAIIALDRRYLADASEGPAFCPTCGHPTAQAKSYLLTDAIADYNLEWGRTRTSADTIEGRLKHVVDFLEAEDAKGEEARFGLGTTCAIACGTVFATALRAWSRTQPVLFRNGKKEVTGSRPRSPASTEASIAQLIAVLNHAANAEPPRSDKRPIYKPLPAQQVQRKRRTRIGVAELAAMLRYAAEPGKQRGSLHAFLVASICTVARPGAVVDINVAPERLQWWPGAEAIDLNPQGRTQTKKHRAILPVLPLLGEWLQAELDDYLALPIEQRPGRGFLVNYHGRGVQDVDRAWDTMLRNLQFPIGREWRSYVLRHSLATLARNRGATLWDLEGFMGHRASSQTEVYAIGEFPTAKAALQSIISEIETLAPGSLHRNDTGASSPNAERRGVKMSG</sequence>
<dbReference type="InterPro" id="IPR011010">
    <property type="entry name" value="DNA_brk_join_enz"/>
</dbReference>
<dbReference type="RefSeq" id="WP_184116568.1">
    <property type="nucleotide sequence ID" value="NZ_JACHNY010000007.1"/>
</dbReference>
<name>A0A7W7ANA2_9SPHN</name>
<dbReference type="EMBL" id="JACHNY010000007">
    <property type="protein sequence ID" value="MBB4619122.1"/>
    <property type="molecule type" value="Genomic_DNA"/>
</dbReference>
<dbReference type="Proteomes" id="UP000574769">
    <property type="component" value="Unassembled WGS sequence"/>
</dbReference>
<dbReference type="GO" id="GO:0006310">
    <property type="term" value="P:DNA recombination"/>
    <property type="evidence" value="ECO:0007669"/>
    <property type="project" value="UniProtKB-KW"/>
</dbReference>
<dbReference type="AlphaFoldDB" id="A0A7W7ANA2"/>
<dbReference type="GO" id="GO:0003677">
    <property type="term" value="F:DNA binding"/>
    <property type="evidence" value="ECO:0007669"/>
    <property type="project" value="InterPro"/>
</dbReference>
<evidence type="ECO:0000256" key="2">
    <source>
        <dbReference type="SAM" id="MobiDB-lite"/>
    </source>
</evidence>
<dbReference type="Gene3D" id="1.10.443.10">
    <property type="entry name" value="Intergrase catalytic core"/>
    <property type="match status" value="1"/>
</dbReference>
<feature type="region of interest" description="Disordered" evidence="2">
    <location>
        <begin position="425"/>
        <end position="447"/>
    </location>
</feature>
<organism evidence="4 5">
    <name type="scientific">Sphingomonas abaci</name>
    <dbReference type="NCBI Taxonomy" id="237611"/>
    <lineage>
        <taxon>Bacteria</taxon>
        <taxon>Pseudomonadati</taxon>
        <taxon>Pseudomonadota</taxon>
        <taxon>Alphaproteobacteria</taxon>
        <taxon>Sphingomonadales</taxon>
        <taxon>Sphingomonadaceae</taxon>
        <taxon>Sphingomonas</taxon>
    </lineage>
</organism>
<dbReference type="GO" id="GO:0015074">
    <property type="term" value="P:DNA integration"/>
    <property type="evidence" value="ECO:0007669"/>
    <property type="project" value="InterPro"/>
</dbReference>
<evidence type="ECO:0000313" key="4">
    <source>
        <dbReference type="EMBL" id="MBB4619122.1"/>
    </source>
</evidence>
<dbReference type="SUPFAM" id="SSF56349">
    <property type="entry name" value="DNA breaking-rejoining enzymes"/>
    <property type="match status" value="1"/>
</dbReference>
<comment type="caution">
    <text evidence="4">The sequence shown here is derived from an EMBL/GenBank/DDBJ whole genome shotgun (WGS) entry which is preliminary data.</text>
</comment>
<evidence type="ECO:0000259" key="3">
    <source>
        <dbReference type="PROSITE" id="PS51898"/>
    </source>
</evidence>
<dbReference type="InterPro" id="IPR002104">
    <property type="entry name" value="Integrase_catalytic"/>
</dbReference>
<accession>A0A7W7ANA2</accession>
<dbReference type="InterPro" id="IPR013762">
    <property type="entry name" value="Integrase-like_cat_sf"/>
</dbReference>
<feature type="compositionally biased region" description="Basic and acidic residues" evidence="2">
    <location>
        <begin position="438"/>
        <end position="447"/>
    </location>
</feature>
<evidence type="ECO:0000313" key="5">
    <source>
        <dbReference type="Proteomes" id="UP000574769"/>
    </source>
</evidence>
<proteinExistence type="predicted"/>
<evidence type="ECO:0000256" key="1">
    <source>
        <dbReference type="ARBA" id="ARBA00023172"/>
    </source>
</evidence>
<feature type="domain" description="Tyr recombinase" evidence="3">
    <location>
        <begin position="220"/>
        <end position="416"/>
    </location>
</feature>
<keyword evidence="5" id="KW-1185">Reference proteome</keyword>
<protein>
    <submittedName>
        <fullName evidence="4">Integrase</fullName>
    </submittedName>
</protein>
<dbReference type="PROSITE" id="PS51898">
    <property type="entry name" value="TYR_RECOMBINASE"/>
    <property type="match status" value="1"/>
</dbReference>
<reference evidence="4 5" key="1">
    <citation type="submission" date="2020-08" db="EMBL/GenBank/DDBJ databases">
        <title>Genomic Encyclopedia of Type Strains, Phase IV (KMG-IV): sequencing the most valuable type-strain genomes for metagenomic binning, comparative biology and taxonomic classification.</title>
        <authorList>
            <person name="Goeker M."/>
        </authorList>
    </citation>
    <scope>NUCLEOTIDE SEQUENCE [LARGE SCALE GENOMIC DNA]</scope>
    <source>
        <strain evidence="4 5">DSM 15867</strain>
    </source>
</reference>
<keyword evidence="1" id="KW-0233">DNA recombination</keyword>